<dbReference type="InterPro" id="IPR050231">
    <property type="entry name" value="Iron_ascorbate_oxido_reductase"/>
</dbReference>
<dbReference type="PANTHER" id="PTHR47990">
    <property type="entry name" value="2-OXOGLUTARATE (2OG) AND FE(II)-DEPENDENT OXYGENASE SUPERFAMILY PROTEIN-RELATED"/>
    <property type="match status" value="1"/>
</dbReference>
<dbReference type="PRINTS" id="PR00682">
    <property type="entry name" value="IPNSYNTHASE"/>
</dbReference>
<feature type="domain" description="Fe2OG dioxygenase" evidence="2">
    <location>
        <begin position="172"/>
        <end position="280"/>
    </location>
</feature>
<dbReference type="AlphaFoldDB" id="A0A1S3JQ81"/>
<sequence length="312" mass="34948">MATIVGIPVVDFSPCSSQNSEVSDESLKKVGSEICKAFTEVGFVYITGHGIPGEQIERFFQTTQSFFYLPGEVKSRYAMRKGEYHGFAATETERLNPDRPQDFKETMNYLPGCPIKDWPVTEVPQFVKDYQNFFDTCSHLGHRVLQSIAAGLGLQDIKSFQKFHQFLGQPGNLTALRTLHYPPVKVNELKEGQLRLGEHSDYGSITLLFQDDVGGLEVEGINGEWIPATPIPGTIIVNVGDMLMRMTAGKLKSNRHKVVVPEEEVRRKVPRFSAAFFMMTDQEAVISPLDGSTSYAPLTMGEYINKKFAETY</sequence>
<dbReference type="InterPro" id="IPR027443">
    <property type="entry name" value="IPNS-like_sf"/>
</dbReference>
<dbReference type="Pfam" id="PF14226">
    <property type="entry name" value="DIOX_N"/>
    <property type="match status" value="1"/>
</dbReference>
<keyword evidence="3" id="KW-1185">Reference proteome</keyword>
<evidence type="ECO:0000313" key="4">
    <source>
        <dbReference type="RefSeq" id="XP_013412114.1"/>
    </source>
</evidence>
<evidence type="ECO:0000259" key="2">
    <source>
        <dbReference type="PROSITE" id="PS51471"/>
    </source>
</evidence>
<dbReference type="KEGG" id="lak:106174895"/>
<dbReference type="InterPro" id="IPR005123">
    <property type="entry name" value="Oxoglu/Fe-dep_dioxygenase_dom"/>
</dbReference>
<organism evidence="3 4">
    <name type="scientific">Lingula anatina</name>
    <name type="common">Brachiopod</name>
    <name type="synonym">Lingula unguis</name>
    <dbReference type="NCBI Taxonomy" id="7574"/>
    <lineage>
        <taxon>Eukaryota</taxon>
        <taxon>Metazoa</taxon>
        <taxon>Spiralia</taxon>
        <taxon>Lophotrochozoa</taxon>
        <taxon>Brachiopoda</taxon>
        <taxon>Linguliformea</taxon>
        <taxon>Lingulata</taxon>
        <taxon>Lingulida</taxon>
        <taxon>Linguloidea</taxon>
        <taxon>Lingulidae</taxon>
        <taxon>Lingula</taxon>
    </lineage>
</organism>
<keyword evidence="1" id="KW-0560">Oxidoreductase</keyword>
<dbReference type="Proteomes" id="UP000085678">
    <property type="component" value="Unplaced"/>
</dbReference>
<dbReference type="GO" id="GO:0016491">
    <property type="term" value="F:oxidoreductase activity"/>
    <property type="evidence" value="ECO:0007669"/>
    <property type="project" value="UniProtKB-KW"/>
</dbReference>
<dbReference type="OrthoDB" id="288590at2759"/>
<dbReference type="Gene3D" id="2.60.120.330">
    <property type="entry name" value="B-lactam Antibiotic, Isopenicillin N Synthase, Chain"/>
    <property type="match status" value="1"/>
</dbReference>
<dbReference type="GO" id="GO:0046872">
    <property type="term" value="F:metal ion binding"/>
    <property type="evidence" value="ECO:0007669"/>
    <property type="project" value="UniProtKB-KW"/>
</dbReference>
<dbReference type="InterPro" id="IPR026992">
    <property type="entry name" value="DIOX_N"/>
</dbReference>
<dbReference type="OMA" id="WLGFFKV"/>
<evidence type="ECO:0000313" key="3">
    <source>
        <dbReference type="Proteomes" id="UP000085678"/>
    </source>
</evidence>
<proteinExistence type="inferred from homology"/>
<dbReference type="SUPFAM" id="SSF51197">
    <property type="entry name" value="Clavaminate synthase-like"/>
    <property type="match status" value="1"/>
</dbReference>
<keyword evidence="1" id="KW-0479">Metal-binding</keyword>
<dbReference type="RefSeq" id="XP_013412114.1">
    <property type="nucleotide sequence ID" value="XM_013556660.2"/>
</dbReference>
<dbReference type="FunFam" id="2.60.120.330:FF:000038">
    <property type="entry name" value="Si:dkey-10o6.2"/>
    <property type="match status" value="1"/>
</dbReference>
<reference evidence="4" key="1">
    <citation type="submission" date="2025-08" db="UniProtKB">
        <authorList>
            <consortium name="RefSeq"/>
        </authorList>
    </citation>
    <scope>IDENTIFICATION</scope>
    <source>
        <tissue evidence="4">Gonads</tissue>
    </source>
</reference>
<evidence type="ECO:0000256" key="1">
    <source>
        <dbReference type="RuleBase" id="RU003682"/>
    </source>
</evidence>
<name>A0A1S3JQ81_LINAN</name>
<protein>
    <submittedName>
        <fullName evidence="4">UPF0676 protein C1494.01 isoform X1</fullName>
    </submittedName>
</protein>
<dbReference type="GeneID" id="106174895"/>
<dbReference type="InterPro" id="IPR044861">
    <property type="entry name" value="IPNS-like_FE2OG_OXY"/>
</dbReference>
<keyword evidence="1" id="KW-0408">Iron</keyword>
<accession>A0A1S3JQ81</accession>
<gene>
    <name evidence="4" type="primary">LOC106174895</name>
</gene>
<dbReference type="Pfam" id="PF03171">
    <property type="entry name" value="2OG-FeII_Oxy"/>
    <property type="match status" value="1"/>
</dbReference>
<dbReference type="PROSITE" id="PS51471">
    <property type="entry name" value="FE2OG_OXY"/>
    <property type="match status" value="1"/>
</dbReference>
<dbReference type="InParanoid" id="A0A1S3JQ81"/>
<comment type="similarity">
    <text evidence="1">Belongs to the iron/ascorbate-dependent oxidoreductase family.</text>
</comment>
<dbReference type="FunCoup" id="A0A1S3JQ81">
    <property type="interactions" value="10"/>
</dbReference>